<gene>
    <name evidence="2" type="ORF">SPRG_02645</name>
</gene>
<dbReference type="RefSeq" id="XP_012196599.1">
    <property type="nucleotide sequence ID" value="XM_012341209.1"/>
</dbReference>
<reference evidence="2 3" key="1">
    <citation type="journal article" date="2013" name="PLoS Genet.">
        <title>Distinctive expansion of potential virulence genes in the genome of the oomycete fish pathogen Saprolegnia parasitica.</title>
        <authorList>
            <person name="Jiang R.H."/>
            <person name="de Bruijn I."/>
            <person name="Haas B.J."/>
            <person name="Belmonte R."/>
            <person name="Lobach L."/>
            <person name="Christie J."/>
            <person name="van den Ackerveken G."/>
            <person name="Bottin A."/>
            <person name="Bulone V."/>
            <person name="Diaz-Moreno S.M."/>
            <person name="Dumas B."/>
            <person name="Fan L."/>
            <person name="Gaulin E."/>
            <person name="Govers F."/>
            <person name="Grenville-Briggs L.J."/>
            <person name="Horner N.R."/>
            <person name="Levin J.Z."/>
            <person name="Mammella M."/>
            <person name="Meijer H.J."/>
            <person name="Morris P."/>
            <person name="Nusbaum C."/>
            <person name="Oome S."/>
            <person name="Phillips A.J."/>
            <person name="van Rooyen D."/>
            <person name="Rzeszutek E."/>
            <person name="Saraiva M."/>
            <person name="Secombes C.J."/>
            <person name="Seidl M.F."/>
            <person name="Snel B."/>
            <person name="Stassen J.H."/>
            <person name="Sykes S."/>
            <person name="Tripathy S."/>
            <person name="van den Berg H."/>
            <person name="Vega-Arreguin J.C."/>
            <person name="Wawra S."/>
            <person name="Young S.K."/>
            <person name="Zeng Q."/>
            <person name="Dieguez-Uribeondo J."/>
            <person name="Russ C."/>
            <person name="Tyler B.M."/>
            <person name="van West P."/>
        </authorList>
    </citation>
    <scope>NUCLEOTIDE SEQUENCE [LARGE SCALE GENOMIC DNA]</scope>
    <source>
        <strain evidence="2 3">CBS 223.65</strain>
    </source>
</reference>
<sequence>MAGKTSYTKAPAAAVKKVLRARGKAKSTPAIDDPLPAADDSTIVGGDTAELTAASIDEVSPVVTKKKAKKSAVVVEEPAVWCDASVAKMFELRYKTELKDKFESKNNFQKNLATLSLAATLSVAMNRTFTAAQVNAKFARMRTKWLTSKSTVPSSTGNDASSGSLPMHYDVMLEYWSGNDDLQRERLLSSDDPVDLADDTGNADSDVMDLDDENERPDNANKKRKTCSETEDKTTGDRGGGKKTKSTGEAIEGGLVAVSNGLISLGQSLAPGCGAAQSNTTLDDVLDAIKAQSTTALAEQVSYLVDAIKSQTNTMQQLIQAIAKK</sequence>
<dbReference type="AlphaFoldDB" id="A0A067D1P0"/>
<evidence type="ECO:0000313" key="2">
    <source>
        <dbReference type="EMBL" id="KDO32952.1"/>
    </source>
</evidence>
<dbReference type="EMBL" id="KK583194">
    <property type="protein sequence ID" value="KDO32952.1"/>
    <property type="molecule type" value="Genomic_DNA"/>
</dbReference>
<protein>
    <submittedName>
        <fullName evidence="2">Uncharacterized protein</fullName>
    </submittedName>
</protein>
<dbReference type="KEGG" id="spar:SPRG_02645"/>
<dbReference type="OrthoDB" id="79154at2759"/>
<dbReference type="OMA" id="ARMRTKW"/>
<name>A0A067D1P0_SAPPC</name>
<dbReference type="VEuPathDB" id="FungiDB:SPRG_02645"/>
<feature type="compositionally biased region" description="Acidic residues" evidence="1">
    <location>
        <begin position="206"/>
        <end position="215"/>
    </location>
</feature>
<organism evidence="2 3">
    <name type="scientific">Saprolegnia parasitica (strain CBS 223.65)</name>
    <dbReference type="NCBI Taxonomy" id="695850"/>
    <lineage>
        <taxon>Eukaryota</taxon>
        <taxon>Sar</taxon>
        <taxon>Stramenopiles</taxon>
        <taxon>Oomycota</taxon>
        <taxon>Saprolegniomycetes</taxon>
        <taxon>Saprolegniales</taxon>
        <taxon>Saprolegniaceae</taxon>
        <taxon>Saprolegnia</taxon>
    </lineage>
</organism>
<evidence type="ECO:0000313" key="3">
    <source>
        <dbReference type="Proteomes" id="UP000030745"/>
    </source>
</evidence>
<proteinExistence type="predicted"/>
<dbReference type="GeneID" id="24125188"/>
<keyword evidence="3" id="KW-1185">Reference proteome</keyword>
<dbReference type="Proteomes" id="UP000030745">
    <property type="component" value="Unassembled WGS sequence"/>
</dbReference>
<feature type="region of interest" description="Disordered" evidence="1">
    <location>
        <begin position="189"/>
        <end position="248"/>
    </location>
</feature>
<accession>A0A067D1P0</accession>
<feature type="compositionally biased region" description="Basic and acidic residues" evidence="1">
    <location>
        <begin position="216"/>
        <end position="240"/>
    </location>
</feature>
<evidence type="ECO:0000256" key="1">
    <source>
        <dbReference type="SAM" id="MobiDB-lite"/>
    </source>
</evidence>